<protein>
    <recommendedName>
        <fullName evidence="3">DUF4139 domain-containing protein</fullName>
    </recommendedName>
</protein>
<feature type="signal peptide" evidence="1">
    <location>
        <begin position="1"/>
        <end position="27"/>
    </location>
</feature>
<keyword evidence="1" id="KW-0732">Signal</keyword>
<feature type="chain" id="PRO_5026066699" description="DUF4139 domain-containing protein" evidence="1">
    <location>
        <begin position="28"/>
        <end position="575"/>
    </location>
</feature>
<dbReference type="EMBL" id="JAAIKC010000004">
    <property type="protein sequence ID" value="NEW06930.1"/>
    <property type="molecule type" value="Genomic_DNA"/>
</dbReference>
<name>A0A6G3ZXW4_9BACL</name>
<reference evidence="2" key="1">
    <citation type="submission" date="2020-02" db="EMBL/GenBank/DDBJ databases">
        <authorList>
            <person name="Shen X.-R."/>
            <person name="Zhang Y.-X."/>
        </authorList>
    </citation>
    <scope>NUCLEOTIDE SEQUENCE</scope>
    <source>
        <strain evidence="2">SYP-B3998</strain>
    </source>
</reference>
<dbReference type="RefSeq" id="WP_163946939.1">
    <property type="nucleotide sequence ID" value="NZ_JAAIKC010000004.1"/>
</dbReference>
<evidence type="ECO:0000313" key="2">
    <source>
        <dbReference type="EMBL" id="NEW06930.1"/>
    </source>
</evidence>
<evidence type="ECO:0000256" key="1">
    <source>
        <dbReference type="SAM" id="SignalP"/>
    </source>
</evidence>
<evidence type="ECO:0008006" key="3">
    <source>
        <dbReference type="Google" id="ProtNLM"/>
    </source>
</evidence>
<organism evidence="2">
    <name type="scientific">Paenibacillus sp. SYP-B3998</name>
    <dbReference type="NCBI Taxonomy" id="2678564"/>
    <lineage>
        <taxon>Bacteria</taxon>
        <taxon>Bacillati</taxon>
        <taxon>Bacillota</taxon>
        <taxon>Bacilli</taxon>
        <taxon>Bacillales</taxon>
        <taxon>Paenibacillaceae</taxon>
        <taxon>Paenibacillus</taxon>
    </lineage>
</organism>
<sequence length="575" mass="62881">MKIQFKQVAMSLVLSTSLLMSGIPALAEGTAVPTTAVYDLNDSLHVTVEGMYNEKTSSGVRIGAIIRVKNTNSQTIRIPDHELRVKTTDGTTYTLRPSSSNARGVQPDSEVELTYLKSVNRQTEVSLSDISLVDVNYNVYPKVETTLFTVPVGASVWNGTRAEFKDSARLKKWGESFTIPTLESPLQFKTVDVNKSNTNEGANYVVKLLVSNPSDQTETLPVLELAGKSKTNVYAGKQIEADSVSLEPGESKYVHFAIQTEMDTILDSLNVLTTESFAQADTSGSMKTSTFNIGKLNIQLPDTKTLASSYQYGTPITFEKWNDTINQDLNVALTELHVADNADQGSKLAFAKFKLTNKGLSPIPVPAFQTELASPSGYDYAGTRQSEVQKSIAPGTAMIVSYAFVLPVSESSDTFTMKLQNVVSSSSSSAADYKSTIASYQVTAQAQEDRHKISLYPYTVNIKDYYLAQITSPGQTLSINYTYKLQLSMDITRDPQVLVDSNISKLKFELVDPSGSILGSKTFPFTGTDRLVNGKQTLTFNNLTIDQIQSNVIVKVYETMATPAGEVDRLIAELK</sequence>
<proteinExistence type="predicted"/>
<accession>A0A6G3ZXW4</accession>
<gene>
    <name evidence="2" type="ORF">GK047_13045</name>
</gene>
<dbReference type="AlphaFoldDB" id="A0A6G3ZXW4"/>
<comment type="caution">
    <text evidence="2">The sequence shown here is derived from an EMBL/GenBank/DDBJ whole genome shotgun (WGS) entry which is preliminary data.</text>
</comment>